<evidence type="ECO:0000256" key="1">
    <source>
        <dbReference type="SAM" id="SignalP"/>
    </source>
</evidence>
<dbReference type="OrthoDB" id="218649at2"/>
<proteinExistence type="predicted"/>
<evidence type="ECO:0000313" key="3">
    <source>
        <dbReference type="Proteomes" id="UP000318437"/>
    </source>
</evidence>
<evidence type="ECO:0000313" key="2">
    <source>
        <dbReference type="EMBL" id="TWU30178.1"/>
    </source>
</evidence>
<sequence precursor="true">MKSSLCSALVSAFVAVTLLSSSSLAVEAEWIGSPTGNWSDPANWSAGVVPNTNTTDTLIDADSQQDSVVALDQNATIRNLIVNAGDALNLDSSRVLTANSVTVVGELNLATTSQLRVSQTVLIEPTATLTLADVGAQISRLGSAPFVQIWNQGRFEGAGGFLANEFRYAWINDGSVAANVPGKDLQIKLLGTNSRGVHFNQGELLAENGGTLRVTGSGNPFFTPLENNNGVVEARGDSTVRIGTIRLVGGRVFTSSVGGTNEGLVSMSSTILENVTIEGNIELGSVTFSDRVTNNTHVHSGGGGYFVEGYATISGNGSLDLNGGAFNIPGTNFGGIFVGTPGFVNDVNHTIRGPGKINLPGISTRLAFDNRGLLETAEGTLQINLLTTNSSAVTGSSINSGQMRAHSGGTIEILGANLKDTLMNSSGSLLGQVEAGVDSTVELGNMTLRGGILRSVAPTMGGLGQPGKVITSGTLSATLEDVRLEGKIGDTPTNSNWYLASAIENTGILTGRITITKPTILKGAGEIKLDPSGWIGGLQTSSGFYDPLINEDNLINGEGSLGNLAFVNRGIVQADVANRTLEISENAAPSSFPPQPVYNSGEMKAVNGGKLSLGAEIVNYEGSNLGTIHAGDGSEVTIAQVNGGILSTAGSGRIVLTPDSFTTQFLNSVHNQGLIQISTPFLVRGWVVNDGTIVQSVGTAYFGEPFLELTGNGVWQTGSTSPSIQIGQSPASFATTVFTNSASHTIQGGGRINVGPGSRFINRGILIANGNSTLTLSISQGAVMQQLGSLIVENAQTIEVQVNDDRFVNQGIMDVAGTFRLKRMDLDAIEFRNTAGAELHLNSIFEVSQQWSNSGSINIWNQAGALIEGHGNMNLYRPNTTQVTLFRNSGTLRPRGDENQTGKLTIAGNFQQDSTGVLEIELGGALDSNDFSALQVTNGQAVLGGSLDIALVNGFDPMVGDSFELFTNVGGNVLGSFDILHVPALPGRWWSLDYLTDKVLLNVNAITADFNLDGYVDGRDLSEWQTAYQAGTSAADADADGDSDGRDFLAWQQQFGSGIPPTNALAVPEPGSGLLLVGLLVCCPWYGHRCRKSR</sequence>
<protein>
    <recommendedName>
        <fullName evidence="4">Lipoprotein</fullName>
    </recommendedName>
</protein>
<keyword evidence="3" id="KW-1185">Reference proteome</keyword>
<dbReference type="AlphaFoldDB" id="A0A5C6D0D7"/>
<feature type="signal peptide" evidence="1">
    <location>
        <begin position="1"/>
        <end position="25"/>
    </location>
</feature>
<evidence type="ECO:0008006" key="4">
    <source>
        <dbReference type="Google" id="ProtNLM"/>
    </source>
</evidence>
<dbReference type="EMBL" id="SJPS01000001">
    <property type="protein sequence ID" value="TWU30178.1"/>
    <property type="molecule type" value="Genomic_DNA"/>
</dbReference>
<gene>
    <name evidence="2" type="ORF">Pla144_09640</name>
</gene>
<feature type="chain" id="PRO_5022658871" description="Lipoprotein" evidence="1">
    <location>
        <begin position="26"/>
        <end position="1094"/>
    </location>
</feature>
<keyword evidence="1" id="KW-0732">Signal</keyword>
<comment type="caution">
    <text evidence="2">The sequence shown here is derived from an EMBL/GenBank/DDBJ whole genome shotgun (WGS) entry which is preliminary data.</text>
</comment>
<dbReference type="RefSeq" id="WP_146448160.1">
    <property type="nucleotide sequence ID" value="NZ_SJPS01000001.1"/>
</dbReference>
<accession>A0A5C6D0D7</accession>
<dbReference type="Proteomes" id="UP000318437">
    <property type="component" value="Unassembled WGS sequence"/>
</dbReference>
<reference evidence="2 3" key="1">
    <citation type="submission" date="2019-02" db="EMBL/GenBank/DDBJ databases">
        <title>Deep-cultivation of Planctomycetes and their phenomic and genomic characterization uncovers novel biology.</title>
        <authorList>
            <person name="Wiegand S."/>
            <person name="Jogler M."/>
            <person name="Boedeker C."/>
            <person name="Pinto D."/>
            <person name="Vollmers J."/>
            <person name="Rivas-Marin E."/>
            <person name="Kohn T."/>
            <person name="Peeters S.H."/>
            <person name="Heuer A."/>
            <person name="Rast P."/>
            <person name="Oberbeckmann S."/>
            <person name="Bunk B."/>
            <person name="Jeske O."/>
            <person name="Meyerdierks A."/>
            <person name="Storesund J.E."/>
            <person name="Kallscheuer N."/>
            <person name="Luecker S."/>
            <person name="Lage O.M."/>
            <person name="Pohl T."/>
            <person name="Merkel B.J."/>
            <person name="Hornburger P."/>
            <person name="Mueller R.-W."/>
            <person name="Bruemmer F."/>
            <person name="Labrenz M."/>
            <person name="Spormann A.M."/>
            <person name="Op Den Camp H."/>
            <person name="Overmann J."/>
            <person name="Amann R."/>
            <person name="Jetten M.S.M."/>
            <person name="Mascher T."/>
            <person name="Medema M.H."/>
            <person name="Devos D.P."/>
            <person name="Kaster A.-K."/>
            <person name="Ovreas L."/>
            <person name="Rohde M."/>
            <person name="Galperin M.Y."/>
            <person name="Jogler C."/>
        </authorList>
    </citation>
    <scope>NUCLEOTIDE SEQUENCE [LARGE SCALE GENOMIC DNA]</scope>
    <source>
        <strain evidence="2 3">Pla144</strain>
    </source>
</reference>
<name>A0A5C6D0D7_9BACT</name>
<organism evidence="2 3">
    <name type="scientific">Bythopirellula polymerisocia</name>
    <dbReference type="NCBI Taxonomy" id="2528003"/>
    <lineage>
        <taxon>Bacteria</taxon>
        <taxon>Pseudomonadati</taxon>
        <taxon>Planctomycetota</taxon>
        <taxon>Planctomycetia</taxon>
        <taxon>Pirellulales</taxon>
        <taxon>Lacipirellulaceae</taxon>
        <taxon>Bythopirellula</taxon>
    </lineage>
</organism>